<evidence type="ECO:0000313" key="2">
    <source>
        <dbReference type="Proteomes" id="UP000799438"/>
    </source>
</evidence>
<dbReference type="InterPro" id="IPR036047">
    <property type="entry name" value="F-box-like_dom_sf"/>
</dbReference>
<dbReference type="SUPFAM" id="SSF81383">
    <property type="entry name" value="F-box domain"/>
    <property type="match status" value="1"/>
</dbReference>
<reference evidence="1" key="1">
    <citation type="journal article" date="2020" name="Stud. Mycol.">
        <title>101 Dothideomycetes genomes: a test case for predicting lifestyles and emergence of pathogens.</title>
        <authorList>
            <person name="Haridas S."/>
            <person name="Albert R."/>
            <person name="Binder M."/>
            <person name="Bloem J."/>
            <person name="Labutti K."/>
            <person name="Salamov A."/>
            <person name="Andreopoulos B."/>
            <person name="Baker S."/>
            <person name="Barry K."/>
            <person name="Bills G."/>
            <person name="Bluhm B."/>
            <person name="Cannon C."/>
            <person name="Castanera R."/>
            <person name="Culley D."/>
            <person name="Daum C."/>
            <person name="Ezra D."/>
            <person name="Gonzalez J."/>
            <person name="Henrissat B."/>
            <person name="Kuo A."/>
            <person name="Liang C."/>
            <person name="Lipzen A."/>
            <person name="Lutzoni F."/>
            <person name="Magnuson J."/>
            <person name="Mondo S."/>
            <person name="Nolan M."/>
            <person name="Ohm R."/>
            <person name="Pangilinan J."/>
            <person name="Park H.-J."/>
            <person name="Ramirez L."/>
            <person name="Alfaro M."/>
            <person name="Sun H."/>
            <person name="Tritt A."/>
            <person name="Yoshinaga Y."/>
            <person name="Zwiers L.-H."/>
            <person name="Turgeon B."/>
            <person name="Goodwin S."/>
            <person name="Spatafora J."/>
            <person name="Crous P."/>
            <person name="Grigoriev I."/>
        </authorList>
    </citation>
    <scope>NUCLEOTIDE SEQUENCE</scope>
    <source>
        <strain evidence="1">CBS 121167</strain>
    </source>
</reference>
<evidence type="ECO:0008006" key="3">
    <source>
        <dbReference type="Google" id="ProtNLM"/>
    </source>
</evidence>
<dbReference type="EMBL" id="ML995490">
    <property type="protein sequence ID" value="KAF2140261.1"/>
    <property type="molecule type" value="Genomic_DNA"/>
</dbReference>
<accession>A0A6A6BCP9</accession>
<dbReference type="Proteomes" id="UP000799438">
    <property type="component" value="Unassembled WGS sequence"/>
</dbReference>
<name>A0A6A6BCP9_9PEZI</name>
<dbReference type="RefSeq" id="XP_033395974.1">
    <property type="nucleotide sequence ID" value="XM_033536192.1"/>
</dbReference>
<dbReference type="GeneID" id="54293688"/>
<organism evidence="1 2">
    <name type="scientific">Aplosporella prunicola CBS 121167</name>
    <dbReference type="NCBI Taxonomy" id="1176127"/>
    <lineage>
        <taxon>Eukaryota</taxon>
        <taxon>Fungi</taxon>
        <taxon>Dikarya</taxon>
        <taxon>Ascomycota</taxon>
        <taxon>Pezizomycotina</taxon>
        <taxon>Dothideomycetes</taxon>
        <taxon>Dothideomycetes incertae sedis</taxon>
        <taxon>Botryosphaeriales</taxon>
        <taxon>Aplosporellaceae</taxon>
        <taxon>Aplosporella</taxon>
    </lineage>
</organism>
<dbReference type="AlphaFoldDB" id="A0A6A6BCP9"/>
<sequence length="312" mass="36054">QRRPPQHPRQFNLLDAVFHQNDLMLHIAGLLPIKDFISLYCISKRFHFLVNSHYTTYMKALARANAPNAMKVYPAAAYQSLCIRDPVLRAHPQNKAEPRWVPGLRWVQMIAYREQVVHDILLCMAMEGHHFPPFIPIVIMKIWALLDHGWNGPRVALVHDETLFPDAILLVGLMFFIKLDMRFSDPVKGNGETSIRRLMLAQRSLTVLNQVLRRQCLTSRLEMLQMMVRHDHKPLIANTKKLPIMGVPAELVGGLSREGWGTGKNRLLRPDELILRECVRRKLAVHRAFADYMVWGYTDYNTMKEVGVPDLK</sequence>
<gene>
    <name evidence="1" type="ORF">K452DRAFT_212356</name>
</gene>
<proteinExistence type="predicted"/>
<feature type="non-terminal residue" evidence="1">
    <location>
        <position position="312"/>
    </location>
</feature>
<protein>
    <recommendedName>
        <fullName evidence="3">F-box domain-containing protein</fullName>
    </recommendedName>
</protein>
<evidence type="ECO:0000313" key="1">
    <source>
        <dbReference type="EMBL" id="KAF2140261.1"/>
    </source>
</evidence>
<dbReference type="OrthoDB" id="4966at2759"/>
<feature type="non-terminal residue" evidence="1">
    <location>
        <position position="1"/>
    </location>
</feature>
<keyword evidence="2" id="KW-1185">Reference proteome</keyword>